<gene>
    <name evidence="1" type="ordered locus">Bind_1815</name>
</gene>
<dbReference type="Proteomes" id="UP000001695">
    <property type="component" value="Chromosome"/>
</dbReference>
<name>B2IDK7_BEII9</name>
<sequence>MLDIVDRRPSILHITLHTAQSRRSYRQEVDDATIALLRPLVQGDGDYEVPMIPDRRLKVTRSGRLLLATVMAETSICTIGIADQTVGAQKLWQILHEGVKLATTQDRVPVSPWCAIRLESGIADHPEDAQWLPDFERCLAWTWIEHTRRRA</sequence>
<accession>B2IDK7</accession>
<dbReference type="RefSeq" id="WP_012384800.1">
    <property type="nucleotide sequence ID" value="NC_010581.1"/>
</dbReference>
<protein>
    <submittedName>
        <fullName evidence="1">Uncharacterized protein</fullName>
    </submittedName>
</protein>
<reference evidence="1 2" key="2">
    <citation type="journal article" date="2010" name="J. Bacteriol.">
        <title>Complete genome sequence of Beijerinckia indica subsp. indica.</title>
        <authorList>
            <person name="Tamas I."/>
            <person name="Dedysh S.N."/>
            <person name="Liesack W."/>
            <person name="Stott M.B."/>
            <person name="Alam M."/>
            <person name="Murrell J.C."/>
            <person name="Dunfield P.F."/>
        </authorList>
    </citation>
    <scope>NUCLEOTIDE SEQUENCE [LARGE SCALE GENOMIC DNA]</scope>
    <source>
        <strain evidence="2">ATCC 9039 / DSM 1715 / NCIMB 8712</strain>
    </source>
</reference>
<evidence type="ECO:0000313" key="1">
    <source>
        <dbReference type="EMBL" id="ACB95443.1"/>
    </source>
</evidence>
<dbReference type="eggNOG" id="ENOG5033HK6">
    <property type="taxonomic scope" value="Bacteria"/>
</dbReference>
<reference evidence="2" key="1">
    <citation type="submission" date="2008-03" db="EMBL/GenBank/DDBJ databases">
        <title>Complete sequence of chromosome of Beijerinckia indica subsp. indica ATCC 9039.</title>
        <authorList>
            <consortium name="US DOE Joint Genome Institute"/>
            <person name="Copeland A."/>
            <person name="Lucas S."/>
            <person name="Lapidus A."/>
            <person name="Glavina del Rio T."/>
            <person name="Dalin E."/>
            <person name="Tice H."/>
            <person name="Bruce D."/>
            <person name="Goodwin L."/>
            <person name="Pitluck S."/>
            <person name="LaButti K."/>
            <person name="Schmutz J."/>
            <person name="Larimer F."/>
            <person name="Land M."/>
            <person name="Hauser L."/>
            <person name="Kyrpides N."/>
            <person name="Mikhailova N."/>
            <person name="Dunfield P.F."/>
            <person name="Dedysh S.N."/>
            <person name="Liesack W."/>
            <person name="Saw J.H."/>
            <person name="Alam M."/>
            <person name="Chen Y."/>
            <person name="Murrell J.C."/>
            <person name="Richardson P."/>
        </authorList>
    </citation>
    <scope>NUCLEOTIDE SEQUENCE [LARGE SCALE GENOMIC DNA]</scope>
    <source>
        <strain evidence="2">ATCC 9039 / DSM 1715 / NCIMB 8712</strain>
    </source>
</reference>
<keyword evidence="2" id="KW-1185">Reference proteome</keyword>
<dbReference type="AlphaFoldDB" id="B2IDK7"/>
<dbReference type="HOGENOM" id="CLU_1727766_0_0_5"/>
<proteinExistence type="predicted"/>
<dbReference type="KEGG" id="bid:Bind_1815"/>
<dbReference type="EMBL" id="CP001016">
    <property type="protein sequence ID" value="ACB95443.1"/>
    <property type="molecule type" value="Genomic_DNA"/>
</dbReference>
<dbReference type="OrthoDB" id="8445121at2"/>
<dbReference type="STRING" id="395963.Bind_1815"/>
<organism evidence="1 2">
    <name type="scientific">Beijerinckia indica subsp. indica (strain ATCC 9039 / DSM 1715 / NCIMB 8712)</name>
    <dbReference type="NCBI Taxonomy" id="395963"/>
    <lineage>
        <taxon>Bacteria</taxon>
        <taxon>Pseudomonadati</taxon>
        <taxon>Pseudomonadota</taxon>
        <taxon>Alphaproteobacteria</taxon>
        <taxon>Hyphomicrobiales</taxon>
        <taxon>Beijerinckiaceae</taxon>
        <taxon>Beijerinckia</taxon>
    </lineage>
</organism>
<evidence type="ECO:0000313" key="2">
    <source>
        <dbReference type="Proteomes" id="UP000001695"/>
    </source>
</evidence>